<dbReference type="AlphaFoldDB" id="A0A8C8FBE7"/>
<proteinExistence type="predicted"/>
<name>A0A8C8FBE7_ONCTS</name>
<organism evidence="1 2">
    <name type="scientific">Oncorhynchus tshawytscha</name>
    <name type="common">Chinook salmon</name>
    <name type="synonym">Salmo tshawytscha</name>
    <dbReference type="NCBI Taxonomy" id="74940"/>
    <lineage>
        <taxon>Eukaryota</taxon>
        <taxon>Metazoa</taxon>
        <taxon>Chordata</taxon>
        <taxon>Craniata</taxon>
        <taxon>Vertebrata</taxon>
        <taxon>Euteleostomi</taxon>
        <taxon>Actinopterygii</taxon>
        <taxon>Neopterygii</taxon>
        <taxon>Teleostei</taxon>
        <taxon>Protacanthopterygii</taxon>
        <taxon>Salmoniformes</taxon>
        <taxon>Salmonidae</taxon>
        <taxon>Salmoninae</taxon>
        <taxon>Oncorhynchus</taxon>
    </lineage>
</organism>
<keyword evidence="2" id="KW-1185">Reference proteome</keyword>
<protein>
    <submittedName>
        <fullName evidence="1">Uncharacterized protein</fullName>
    </submittedName>
</protein>
<dbReference type="Ensembl" id="ENSOTST00005034798.2">
    <property type="protein sequence ID" value="ENSOTSP00005032115.2"/>
    <property type="gene ID" value="ENSOTSG00005015130.2"/>
</dbReference>
<evidence type="ECO:0000313" key="1">
    <source>
        <dbReference type="Ensembl" id="ENSOTSP00005032115.2"/>
    </source>
</evidence>
<reference evidence="1" key="1">
    <citation type="submission" date="2025-08" db="UniProtKB">
        <authorList>
            <consortium name="Ensembl"/>
        </authorList>
    </citation>
    <scope>IDENTIFICATION</scope>
</reference>
<reference evidence="1" key="2">
    <citation type="submission" date="2025-09" db="UniProtKB">
        <authorList>
            <consortium name="Ensembl"/>
        </authorList>
    </citation>
    <scope>IDENTIFICATION</scope>
</reference>
<dbReference type="Proteomes" id="UP000694402">
    <property type="component" value="Unassembled WGS sequence"/>
</dbReference>
<evidence type="ECO:0000313" key="2">
    <source>
        <dbReference type="Proteomes" id="UP000694402"/>
    </source>
</evidence>
<accession>A0A8C8FBE7</accession>
<sequence length="159" mass="18034">MCRVPLLCFIFGEDELHCSKWLGFKLQTERLGSEQQAANVKISPHYTPLYCFSATQFVLLSKPFPTNNGSFCMRQPAATQKLKGFYYNKNCNILERMSERGNSVIYISNIVSLSFCLSLCASLSVPLSPCLSLSWPGSRDKLSEIGLLLRTRSRTDWLY</sequence>